<dbReference type="AlphaFoldDB" id="A0A6M4IXR7"/>
<dbReference type="KEGG" id="ggr:HKW67_20290"/>
<evidence type="ECO:0000256" key="1">
    <source>
        <dbReference type="SAM" id="Phobius"/>
    </source>
</evidence>
<dbReference type="Pfam" id="PF14079">
    <property type="entry name" value="DUF4260"/>
    <property type="match status" value="1"/>
</dbReference>
<feature type="transmembrane region" description="Helical" evidence="1">
    <location>
        <begin position="44"/>
        <end position="67"/>
    </location>
</feature>
<evidence type="ECO:0000313" key="3">
    <source>
        <dbReference type="Proteomes" id="UP000500938"/>
    </source>
</evidence>
<dbReference type="RefSeq" id="WP_171227127.1">
    <property type="nucleotide sequence ID" value="NZ_CP053085.1"/>
</dbReference>
<keyword evidence="3" id="KW-1185">Reference proteome</keyword>
<keyword evidence="1" id="KW-0472">Membrane</keyword>
<evidence type="ECO:0000313" key="2">
    <source>
        <dbReference type="EMBL" id="QJR37692.1"/>
    </source>
</evidence>
<keyword evidence="1" id="KW-1133">Transmembrane helix</keyword>
<sequence length="132" mass="13672">MLALDAGAVSGGVRTTLRLEAVVALIIAVALYRDTSGTWGRFALLFLSPDLAMLGYLAGARVGAAAYNVAHSYVGALALGAVGYTVLPSVLPLALIWAAHIAFDRMIGYGLKYADRFGHTHLGSVGSSPGPR</sequence>
<protein>
    <submittedName>
        <fullName evidence="2">DUF4260 domain-containing protein</fullName>
    </submittedName>
</protein>
<accession>A0A6M4IXR7</accession>
<feature type="transmembrane region" description="Helical" evidence="1">
    <location>
        <begin position="12"/>
        <end position="32"/>
    </location>
</feature>
<gene>
    <name evidence="2" type="ORF">HKW67_20290</name>
</gene>
<dbReference type="EMBL" id="CP053085">
    <property type="protein sequence ID" value="QJR37692.1"/>
    <property type="molecule type" value="Genomic_DNA"/>
</dbReference>
<reference evidence="2 3" key="1">
    <citation type="submission" date="2020-05" db="EMBL/GenBank/DDBJ databases">
        <title>Complete genome sequence of Gemmatimonas greenlandica TET16.</title>
        <authorList>
            <person name="Zeng Y."/>
        </authorList>
    </citation>
    <scope>NUCLEOTIDE SEQUENCE [LARGE SCALE GENOMIC DNA]</scope>
    <source>
        <strain evidence="2 3">TET16</strain>
    </source>
</reference>
<feature type="transmembrane region" description="Helical" evidence="1">
    <location>
        <begin position="73"/>
        <end position="103"/>
    </location>
</feature>
<organism evidence="2 3">
    <name type="scientific">Gemmatimonas groenlandica</name>
    <dbReference type="NCBI Taxonomy" id="2732249"/>
    <lineage>
        <taxon>Bacteria</taxon>
        <taxon>Pseudomonadati</taxon>
        <taxon>Gemmatimonadota</taxon>
        <taxon>Gemmatimonadia</taxon>
        <taxon>Gemmatimonadales</taxon>
        <taxon>Gemmatimonadaceae</taxon>
        <taxon>Gemmatimonas</taxon>
    </lineage>
</organism>
<dbReference type="Proteomes" id="UP000500938">
    <property type="component" value="Chromosome"/>
</dbReference>
<name>A0A6M4IXR7_9BACT</name>
<proteinExistence type="predicted"/>
<keyword evidence="1" id="KW-0812">Transmembrane</keyword>
<dbReference type="InterPro" id="IPR025356">
    <property type="entry name" value="DUF4260"/>
</dbReference>